<evidence type="ECO:0000256" key="1">
    <source>
        <dbReference type="ARBA" id="ARBA00004123"/>
    </source>
</evidence>
<comment type="subcellular location">
    <subcellularLocation>
        <location evidence="1">Nucleus</location>
    </subcellularLocation>
</comment>
<comment type="caution">
    <text evidence="8">The sequence shown here is derived from an EMBL/GenBank/DDBJ whole genome shotgun (WGS) entry which is preliminary data.</text>
</comment>
<feature type="chain" id="PRO_5017333008" description="Xylanolytic transcriptional activator regulatory domain-containing protein" evidence="6">
    <location>
        <begin position="26"/>
        <end position="64"/>
    </location>
</feature>
<feature type="signal peptide" evidence="6">
    <location>
        <begin position="1"/>
        <end position="25"/>
    </location>
</feature>
<dbReference type="CDD" id="cd12148">
    <property type="entry name" value="fungal_TF_MHR"/>
    <property type="match status" value="1"/>
</dbReference>
<keyword evidence="4" id="KW-0804">Transcription</keyword>
<dbReference type="PANTHER" id="PTHR31001">
    <property type="entry name" value="UNCHARACTERIZED TRANSCRIPTIONAL REGULATORY PROTEIN"/>
    <property type="match status" value="1"/>
</dbReference>
<dbReference type="GO" id="GO:0005634">
    <property type="term" value="C:nucleus"/>
    <property type="evidence" value="ECO:0007669"/>
    <property type="project" value="UniProtKB-SubCell"/>
</dbReference>
<evidence type="ECO:0000256" key="3">
    <source>
        <dbReference type="ARBA" id="ARBA00023015"/>
    </source>
</evidence>
<proteinExistence type="predicted"/>
<dbReference type="InterPro" id="IPR050613">
    <property type="entry name" value="Sec_Metabolite_Reg"/>
</dbReference>
<dbReference type="Pfam" id="PF04082">
    <property type="entry name" value="Fungal_trans"/>
    <property type="match status" value="1"/>
</dbReference>
<feature type="domain" description="Xylanolytic transcriptional activator regulatory" evidence="7">
    <location>
        <begin position="9"/>
        <end position="61"/>
    </location>
</feature>
<gene>
    <name evidence="8" type="ORF">PHISCL_10540</name>
</gene>
<evidence type="ECO:0000313" key="9">
    <source>
        <dbReference type="Proteomes" id="UP000266188"/>
    </source>
</evidence>
<dbReference type="GO" id="GO:0006351">
    <property type="term" value="P:DNA-templated transcription"/>
    <property type="evidence" value="ECO:0007669"/>
    <property type="project" value="InterPro"/>
</dbReference>
<dbReference type="InterPro" id="IPR007219">
    <property type="entry name" value="XnlR_reg_dom"/>
</dbReference>
<dbReference type="GO" id="GO:0008270">
    <property type="term" value="F:zinc ion binding"/>
    <property type="evidence" value="ECO:0007669"/>
    <property type="project" value="InterPro"/>
</dbReference>
<evidence type="ECO:0000313" key="8">
    <source>
        <dbReference type="EMBL" id="RJE17123.1"/>
    </source>
</evidence>
<evidence type="ECO:0000256" key="5">
    <source>
        <dbReference type="ARBA" id="ARBA00023242"/>
    </source>
</evidence>
<accession>A0A3A2Z4L4</accession>
<evidence type="ECO:0000259" key="7">
    <source>
        <dbReference type="Pfam" id="PF04082"/>
    </source>
</evidence>
<protein>
    <recommendedName>
        <fullName evidence="7">Xylanolytic transcriptional activator regulatory domain-containing protein</fullName>
    </recommendedName>
</protein>
<sequence length="64" mass="7473">ISTRSQDHSRRAWTMLSMALRIAQALSLHIPHPPFPLDPFEREMRRRLWHAIGMLDVQAALDRA</sequence>
<name>A0A3A2Z4L4_9EURO</name>
<dbReference type="PANTHER" id="PTHR31001:SF50">
    <property type="entry name" value="ZN(II)2CYS6 TRANSCRIPTION FACTOR (EUROFUNG)"/>
    <property type="match status" value="1"/>
</dbReference>
<evidence type="ECO:0000256" key="6">
    <source>
        <dbReference type="SAM" id="SignalP"/>
    </source>
</evidence>
<dbReference type="EMBL" id="MVGC01001581">
    <property type="protein sequence ID" value="RJE17123.1"/>
    <property type="molecule type" value="Genomic_DNA"/>
</dbReference>
<evidence type="ECO:0000256" key="4">
    <source>
        <dbReference type="ARBA" id="ARBA00023163"/>
    </source>
</evidence>
<keyword evidence="2" id="KW-0479">Metal-binding</keyword>
<keyword evidence="3" id="KW-0805">Transcription regulation</keyword>
<dbReference type="AlphaFoldDB" id="A0A3A2Z4L4"/>
<feature type="non-terminal residue" evidence="8">
    <location>
        <position position="64"/>
    </location>
</feature>
<dbReference type="OrthoDB" id="435881at2759"/>
<dbReference type="Proteomes" id="UP000266188">
    <property type="component" value="Unassembled WGS sequence"/>
</dbReference>
<organism evidence="8 9">
    <name type="scientific">Aspergillus sclerotialis</name>
    <dbReference type="NCBI Taxonomy" id="2070753"/>
    <lineage>
        <taxon>Eukaryota</taxon>
        <taxon>Fungi</taxon>
        <taxon>Dikarya</taxon>
        <taxon>Ascomycota</taxon>
        <taxon>Pezizomycotina</taxon>
        <taxon>Eurotiomycetes</taxon>
        <taxon>Eurotiomycetidae</taxon>
        <taxon>Eurotiales</taxon>
        <taxon>Aspergillaceae</taxon>
        <taxon>Aspergillus</taxon>
        <taxon>Aspergillus subgen. Polypaecilum</taxon>
    </lineage>
</organism>
<evidence type="ECO:0000256" key="2">
    <source>
        <dbReference type="ARBA" id="ARBA00022723"/>
    </source>
</evidence>
<keyword evidence="9" id="KW-1185">Reference proteome</keyword>
<dbReference type="GO" id="GO:0003677">
    <property type="term" value="F:DNA binding"/>
    <property type="evidence" value="ECO:0007669"/>
    <property type="project" value="InterPro"/>
</dbReference>
<keyword evidence="6" id="KW-0732">Signal</keyword>
<reference evidence="9" key="1">
    <citation type="submission" date="2017-02" db="EMBL/GenBank/DDBJ databases">
        <authorList>
            <person name="Tafer H."/>
            <person name="Lopandic K."/>
        </authorList>
    </citation>
    <scope>NUCLEOTIDE SEQUENCE [LARGE SCALE GENOMIC DNA]</scope>
    <source>
        <strain evidence="9">CBS 366.77</strain>
    </source>
</reference>
<keyword evidence="5" id="KW-0539">Nucleus</keyword>
<feature type="non-terminal residue" evidence="8">
    <location>
        <position position="1"/>
    </location>
</feature>